<organism evidence="9 10">
    <name type="scientific">Polypedilum vanderplanki</name>
    <name type="common">Sleeping chironomid midge</name>
    <dbReference type="NCBI Taxonomy" id="319348"/>
    <lineage>
        <taxon>Eukaryota</taxon>
        <taxon>Metazoa</taxon>
        <taxon>Ecdysozoa</taxon>
        <taxon>Arthropoda</taxon>
        <taxon>Hexapoda</taxon>
        <taxon>Insecta</taxon>
        <taxon>Pterygota</taxon>
        <taxon>Neoptera</taxon>
        <taxon>Endopterygota</taxon>
        <taxon>Diptera</taxon>
        <taxon>Nematocera</taxon>
        <taxon>Chironomoidea</taxon>
        <taxon>Chironomidae</taxon>
        <taxon>Chironominae</taxon>
        <taxon>Polypedilum</taxon>
        <taxon>Polypedilum</taxon>
    </lineage>
</organism>
<comment type="caution">
    <text evidence="9">The sequence shown here is derived from an EMBL/GenBank/DDBJ whole genome shotgun (WGS) entry which is preliminary data.</text>
</comment>
<evidence type="ECO:0000313" key="10">
    <source>
        <dbReference type="Proteomes" id="UP001107558"/>
    </source>
</evidence>
<evidence type="ECO:0000256" key="4">
    <source>
        <dbReference type="ARBA" id="ARBA00022723"/>
    </source>
</evidence>
<dbReference type="Gene3D" id="1.10.630.10">
    <property type="entry name" value="Cytochrome P450"/>
    <property type="match status" value="1"/>
</dbReference>
<dbReference type="InterPro" id="IPR036396">
    <property type="entry name" value="Cyt_P450_sf"/>
</dbReference>
<evidence type="ECO:0000256" key="8">
    <source>
        <dbReference type="PIRSR" id="PIRSR602401-1"/>
    </source>
</evidence>
<dbReference type="EMBL" id="JADBJN010000002">
    <property type="protein sequence ID" value="KAG5679058.1"/>
    <property type="molecule type" value="Genomic_DNA"/>
</dbReference>
<keyword evidence="10" id="KW-1185">Reference proteome</keyword>
<dbReference type="FunFam" id="1.10.630.10:FF:000006">
    <property type="entry name" value="Cytochrome P450 302a1, mitochondrial"/>
    <property type="match status" value="1"/>
</dbReference>
<dbReference type="AlphaFoldDB" id="A0A9J6CAH0"/>
<dbReference type="GO" id="GO:0005506">
    <property type="term" value="F:iron ion binding"/>
    <property type="evidence" value="ECO:0007669"/>
    <property type="project" value="InterPro"/>
</dbReference>
<keyword evidence="4 8" id="KW-0479">Metal-binding</keyword>
<dbReference type="SUPFAM" id="SSF48264">
    <property type="entry name" value="Cytochrome P450"/>
    <property type="match status" value="1"/>
</dbReference>
<dbReference type="InterPro" id="IPR001128">
    <property type="entry name" value="Cyt_P450"/>
</dbReference>
<evidence type="ECO:0000256" key="6">
    <source>
        <dbReference type="ARBA" id="ARBA00023004"/>
    </source>
</evidence>
<gene>
    <name evidence="9" type="ORF">PVAND_008655</name>
</gene>
<dbReference type="CDD" id="cd11054">
    <property type="entry name" value="CYP24A1-like"/>
    <property type="match status" value="1"/>
</dbReference>
<dbReference type="PANTHER" id="PTHR24279:SF120">
    <property type="entry name" value="CYTOCHROME P450"/>
    <property type="match status" value="1"/>
</dbReference>
<sequence length="552" mass="63312">MHTTKKLLIYNQFNKNILRIIRERSTAAATVCPYAVSEENEINVEQMKHEFAKRATAAVEATTNYLPYSEVPGPRPLPIIGNTWRFAPLIGQFKISEIATMTFLLNQVYGKIAKVSGLMGRPDLLFVYDCDEIEKCYRNEGTTPFRPSMPSLVKYKSELRKDFFGDLAGVVGVHGEPWREFRSRVQKPVLQLKTVRRYVQPLEHVTDDFLKRCTTRLLDENSELPDDFANEIHKWALECIGLVALDTRLGCLDGDLDPKSEPQQIIDAAQFALRNIAILELKAPYWRWFPSISPMWKRYVRNMDYFVEVCMKYISKATERLKAGSEGALNGEPSLIERVLKEEKDEKLATVMALDLMLVGIDTISMATSSILYQLATRPEEQQKIYEELKRNIPDPNMPLTYQLLDQNKYTKAFIKEVLRLYSTVIGNGRTLQKDTVICGYKIPKGVQVVFPNLVVGTDDNFVSDATEFKPERWIKSEDNDMNLHKYASLPYGTGARACLGRRFADMEMQVLLAKLVRNYKLEFNHEPLKYCITFMFAPAGNLKFKMTPRGE</sequence>
<comment type="similarity">
    <text evidence="2">Belongs to the cytochrome P450 family.</text>
</comment>
<proteinExistence type="inferred from homology"/>
<dbReference type="Pfam" id="PF00067">
    <property type="entry name" value="p450"/>
    <property type="match status" value="1"/>
</dbReference>
<dbReference type="GO" id="GO:0004497">
    <property type="term" value="F:monooxygenase activity"/>
    <property type="evidence" value="ECO:0007669"/>
    <property type="project" value="UniProtKB-KW"/>
</dbReference>
<dbReference type="InterPro" id="IPR050479">
    <property type="entry name" value="CYP11_CYP27_families"/>
</dbReference>
<accession>A0A9J6CAH0</accession>
<feature type="binding site" description="axial binding residue" evidence="8">
    <location>
        <position position="499"/>
    </location>
    <ligand>
        <name>heme</name>
        <dbReference type="ChEBI" id="CHEBI:30413"/>
    </ligand>
    <ligandPart>
        <name>Fe</name>
        <dbReference type="ChEBI" id="CHEBI:18248"/>
    </ligandPart>
</feature>
<dbReference type="PANTHER" id="PTHR24279">
    <property type="entry name" value="CYTOCHROME P450"/>
    <property type="match status" value="1"/>
</dbReference>
<evidence type="ECO:0000256" key="1">
    <source>
        <dbReference type="ARBA" id="ARBA00001971"/>
    </source>
</evidence>
<name>A0A9J6CAH0_POLVA</name>
<reference evidence="9" key="1">
    <citation type="submission" date="2021-03" db="EMBL/GenBank/DDBJ databases">
        <title>Chromosome level genome of the anhydrobiotic midge Polypedilum vanderplanki.</title>
        <authorList>
            <person name="Yoshida Y."/>
            <person name="Kikawada T."/>
            <person name="Gusev O."/>
        </authorList>
    </citation>
    <scope>NUCLEOTIDE SEQUENCE</scope>
    <source>
        <strain evidence="9">NIAS01</strain>
        <tissue evidence="9">Whole body or cell culture</tissue>
    </source>
</reference>
<comment type="cofactor">
    <cofactor evidence="1 8">
        <name>heme</name>
        <dbReference type="ChEBI" id="CHEBI:30413"/>
    </cofactor>
</comment>
<keyword evidence="3 8" id="KW-0349">Heme</keyword>
<evidence type="ECO:0000256" key="2">
    <source>
        <dbReference type="ARBA" id="ARBA00010617"/>
    </source>
</evidence>
<dbReference type="PRINTS" id="PR00385">
    <property type="entry name" value="P450"/>
</dbReference>
<dbReference type="GO" id="GO:0016705">
    <property type="term" value="F:oxidoreductase activity, acting on paired donors, with incorporation or reduction of molecular oxygen"/>
    <property type="evidence" value="ECO:0007669"/>
    <property type="project" value="InterPro"/>
</dbReference>
<dbReference type="OrthoDB" id="3945418at2759"/>
<keyword evidence="5" id="KW-0560">Oxidoreductase</keyword>
<protein>
    <recommendedName>
        <fullName evidence="11">Cytochrome P450</fullName>
    </recommendedName>
</protein>
<dbReference type="InterPro" id="IPR002401">
    <property type="entry name" value="Cyt_P450_E_grp-I"/>
</dbReference>
<dbReference type="PRINTS" id="PR00463">
    <property type="entry name" value="EP450I"/>
</dbReference>
<dbReference type="GO" id="GO:0020037">
    <property type="term" value="F:heme binding"/>
    <property type="evidence" value="ECO:0007669"/>
    <property type="project" value="InterPro"/>
</dbReference>
<keyword evidence="6 8" id="KW-0408">Iron</keyword>
<evidence type="ECO:0000256" key="5">
    <source>
        <dbReference type="ARBA" id="ARBA00023002"/>
    </source>
</evidence>
<evidence type="ECO:0000256" key="7">
    <source>
        <dbReference type="ARBA" id="ARBA00023033"/>
    </source>
</evidence>
<evidence type="ECO:0000256" key="3">
    <source>
        <dbReference type="ARBA" id="ARBA00022617"/>
    </source>
</evidence>
<evidence type="ECO:0000313" key="9">
    <source>
        <dbReference type="EMBL" id="KAG5679058.1"/>
    </source>
</evidence>
<keyword evidence="7" id="KW-0503">Monooxygenase</keyword>
<dbReference type="Proteomes" id="UP001107558">
    <property type="component" value="Chromosome 2"/>
</dbReference>
<evidence type="ECO:0008006" key="11">
    <source>
        <dbReference type="Google" id="ProtNLM"/>
    </source>
</evidence>